<accession>A0ABT4TLT8</accession>
<dbReference type="Pfam" id="PF10117">
    <property type="entry name" value="McrBC"/>
    <property type="match status" value="1"/>
</dbReference>
<dbReference type="EMBL" id="JAQFWP010000016">
    <property type="protein sequence ID" value="MDA2805062.1"/>
    <property type="molecule type" value="Genomic_DNA"/>
</dbReference>
<gene>
    <name evidence="1" type="ORF">O4U47_11100</name>
</gene>
<evidence type="ECO:0000313" key="1">
    <source>
        <dbReference type="EMBL" id="MDA2805062.1"/>
    </source>
</evidence>
<name>A0ABT4TLT8_9ACTN</name>
<proteinExistence type="predicted"/>
<evidence type="ECO:0008006" key="3">
    <source>
        <dbReference type="Google" id="ProtNLM"/>
    </source>
</evidence>
<dbReference type="PANTHER" id="PTHR38733:SF1">
    <property type="entry name" value="TYPE IV METHYL-DIRECTED RESTRICTION ENZYME ECOKMCRBC"/>
    <property type="match status" value="1"/>
</dbReference>
<comment type="caution">
    <text evidence="1">The sequence shown here is derived from an EMBL/GenBank/DDBJ whole genome shotgun (WGS) entry which is preliminary data.</text>
</comment>
<dbReference type="Proteomes" id="UP001165685">
    <property type="component" value="Unassembled WGS sequence"/>
</dbReference>
<organism evidence="1 2">
    <name type="scientific">Nocardiopsis suaedae</name>
    <dbReference type="NCBI Taxonomy" id="3018444"/>
    <lineage>
        <taxon>Bacteria</taxon>
        <taxon>Bacillati</taxon>
        <taxon>Actinomycetota</taxon>
        <taxon>Actinomycetes</taxon>
        <taxon>Streptosporangiales</taxon>
        <taxon>Nocardiopsidaceae</taxon>
        <taxon>Nocardiopsis</taxon>
    </lineage>
</organism>
<sequence length="411" mass="45472">MSEDPLVISLKEREKPRPVHLTPGEASALEEFSDRFLSGNAKVVKMKRSSPTEWEVEAATCIGAVRIPVPGGRPIHLHIHPKLSIHRILMLLGHDSEAWDVHTIPLPETQPLLPAMAEAFARSYKRANGGAPLRDYRTTKEEATVLRGRILPEEQTRRRGSLATPIIGEHDDFTVVLPENRVLLTAARRLASLPGVSRSTSSFLRGIEEDLSELVPLAPDEPFPQWKPSSRNRGFEPVLHLAETILRGDSANHEGRGQVPVDGFLFNPETFFEKFIDARIDERLGPGRKTKAQDRSHRLDHLGRVTLRPDTVVYESGRPVAVVDAKYKDLDSKGNPAKNDLYQMVAYCAALGVTSGHLVYAFGDVAKGHEEYFVEASGITVHIHSVELSGTREEIASRFTSLLHALPATAS</sequence>
<keyword evidence="2" id="KW-1185">Reference proteome</keyword>
<evidence type="ECO:0000313" key="2">
    <source>
        <dbReference type="Proteomes" id="UP001165685"/>
    </source>
</evidence>
<dbReference type="InterPro" id="IPR019292">
    <property type="entry name" value="McrC"/>
</dbReference>
<protein>
    <recommendedName>
        <fullName evidence="3">Restriction endonuclease</fullName>
    </recommendedName>
</protein>
<dbReference type="RefSeq" id="WP_270677710.1">
    <property type="nucleotide sequence ID" value="NZ_JAQFWP010000016.1"/>
</dbReference>
<dbReference type="PANTHER" id="PTHR38733">
    <property type="entry name" value="PROTEIN MCRC"/>
    <property type="match status" value="1"/>
</dbReference>
<reference evidence="1" key="1">
    <citation type="submission" date="2023-01" db="EMBL/GenBank/DDBJ databases">
        <title>Draft genome sequence of Nocardiopsis sp. LSu2-4 isolated from halophytes.</title>
        <authorList>
            <person name="Duangmal K."/>
            <person name="Chantavorakit T."/>
        </authorList>
    </citation>
    <scope>NUCLEOTIDE SEQUENCE</scope>
    <source>
        <strain evidence="1">LSu2-4</strain>
    </source>
</reference>